<dbReference type="KEGG" id="pyg:AWM70_03645"/>
<organism evidence="1 2">
    <name type="scientific">Paenibacillus yonginensis</name>
    <dbReference type="NCBI Taxonomy" id="1462996"/>
    <lineage>
        <taxon>Bacteria</taxon>
        <taxon>Bacillati</taxon>
        <taxon>Bacillota</taxon>
        <taxon>Bacilli</taxon>
        <taxon>Bacillales</taxon>
        <taxon>Paenibacillaceae</taxon>
        <taxon>Paenibacillus</taxon>
    </lineage>
</organism>
<proteinExistence type="predicted"/>
<dbReference type="Proteomes" id="UP000092573">
    <property type="component" value="Chromosome"/>
</dbReference>
<protein>
    <submittedName>
        <fullName evidence="1">Uncharacterized protein</fullName>
    </submittedName>
</protein>
<accession>A0A1B1MX84</accession>
<dbReference type="EMBL" id="CP014167">
    <property type="protein sequence ID" value="ANS73776.1"/>
    <property type="molecule type" value="Genomic_DNA"/>
</dbReference>
<dbReference type="RefSeq" id="WP_068694390.1">
    <property type="nucleotide sequence ID" value="NZ_CP014167.1"/>
</dbReference>
<dbReference type="OrthoDB" id="2553962at2"/>
<sequence length="328" mass="37787">MNDLTLAQQFSLVGLNGQDSLHGTVVKKAALRCVAAAVVLEAWLEGIFVQEGERFVLDLSKTEAFCEEPYRQLVMKTLLPKGKKAELSWWIRKASGLSKRKLTRLEHAITAPLRKQWLIEDIPGLLGCDLYLHSSGVEIKEYRTDNQTFTRITESVRAEVLEEGSITDETICMLWLLRESGCMHDLFSQNEMQTIAEKMGNLYRSHPLARQLYRLQIRRGFELAYKQFLKFKRRAVQTVTGSGINFLFPALERSQSVFIEMEAWFSNPERRLKDIKNRLESQGHEFTVLREGQIPLIKIDNVVYEAIPHAIYGRVPIHGVRLLPRRPF</sequence>
<evidence type="ECO:0000313" key="1">
    <source>
        <dbReference type="EMBL" id="ANS73776.1"/>
    </source>
</evidence>
<dbReference type="AlphaFoldDB" id="A0A1B1MX84"/>
<reference evidence="1 2" key="1">
    <citation type="submission" date="2016-01" db="EMBL/GenBank/DDBJ databases">
        <title>Complete Genome Sequence of Paenibacillus yonginensis DCY84, a novel Plant Growth-Promoting Bacteria with Elicitation of Induced Systemic Resistance.</title>
        <authorList>
            <person name="Kim Y.J."/>
            <person name="Yang D.C."/>
            <person name="Sukweenadhi J."/>
        </authorList>
    </citation>
    <scope>NUCLEOTIDE SEQUENCE [LARGE SCALE GENOMIC DNA]</scope>
    <source>
        <strain evidence="1 2">DCY84</strain>
    </source>
</reference>
<keyword evidence="2" id="KW-1185">Reference proteome</keyword>
<name>A0A1B1MX84_9BACL</name>
<gene>
    <name evidence="1" type="ORF">AWM70_03645</name>
</gene>
<evidence type="ECO:0000313" key="2">
    <source>
        <dbReference type="Proteomes" id="UP000092573"/>
    </source>
</evidence>